<dbReference type="EMBL" id="JACRUP010000018">
    <property type="protein sequence ID" value="MBC5852763.1"/>
    <property type="molecule type" value="Genomic_DNA"/>
</dbReference>
<protein>
    <submittedName>
        <fullName evidence="1">Uncharacterized protein</fullName>
    </submittedName>
</protein>
<evidence type="ECO:0000313" key="1">
    <source>
        <dbReference type="EMBL" id="MBC5852763.1"/>
    </source>
</evidence>
<evidence type="ECO:0000313" key="2">
    <source>
        <dbReference type="Proteomes" id="UP000615796"/>
    </source>
</evidence>
<dbReference type="Proteomes" id="UP000615796">
    <property type="component" value="Unassembled WGS sequence"/>
</dbReference>
<name>A0A9X0RAJ5_VIBME</name>
<sequence length="51" mass="5758">MNKPKNAELIQKLILLGDIARENNGSLSIKGLSKEESKKALSEFFKNRRKA</sequence>
<reference evidence="1" key="1">
    <citation type="submission" date="2020-08" db="EMBL/GenBank/DDBJ databases">
        <title>Genome Sequencing and Pan-Genome Analysis of Migratory bird Vibrio Strains, Inner Mongolia.</title>
        <authorList>
            <person name="Zheng L."/>
        </authorList>
    </citation>
    <scope>NUCLEOTIDE SEQUENCE</scope>
    <source>
        <strain evidence="1">M13F</strain>
    </source>
</reference>
<dbReference type="RefSeq" id="WP_187027024.1">
    <property type="nucleotide sequence ID" value="NZ_JACRUP010000018.1"/>
</dbReference>
<accession>A0A9X0RAJ5</accession>
<dbReference type="AlphaFoldDB" id="A0A9X0RAJ5"/>
<organism evidence="1 2">
    <name type="scientific">Vibrio metschnikovii</name>
    <dbReference type="NCBI Taxonomy" id="28172"/>
    <lineage>
        <taxon>Bacteria</taxon>
        <taxon>Pseudomonadati</taxon>
        <taxon>Pseudomonadota</taxon>
        <taxon>Gammaproteobacteria</taxon>
        <taxon>Vibrionales</taxon>
        <taxon>Vibrionaceae</taxon>
        <taxon>Vibrio</taxon>
    </lineage>
</organism>
<proteinExistence type="predicted"/>
<keyword evidence="2" id="KW-1185">Reference proteome</keyword>
<gene>
    <name evidence="1" type="ORF">H8Q88_17820</name>
</gene>
<comment type="caution">
    <text evidence="1">The sequence shown here is derived from an EMBL/GenBank/DDBJ whole genome shotgun (WGS) entry which is preliminary data.</text>
</comment>